<sequence length="226" mass="24015">MALTTRSIHTSFTAIPSSSSLSYASASSTVLGKSALAHGPSLSCGYPALPSLSYPHPNTQPSCSPAYAAQRQQYPNTRPRSAAFYHRRAPPSTSAPSYRRTHLASLALAPPTGPITYDPFSDSPEQPANPTARMSRTRKATSPGVAPPSVGTPNRTSLPSTSSYLATPREEAIKVRHSKLVAGILLNRINPVGKPMRRTVPRGEDAGPKPYVRSCLSASTTPVECY</sequence>
<evidence type="ECO:0000313" key="3">
    <source>
        <dbReference type="Proteomes" id="UP000305067"/>
    </source>
</evidence>
<feature type="compositionally biased region" description="Polar residues" evidence="1">
    <location>
        <begin position="151"/>
        <end position="165"/>
    </location>
</feature>
<keyword evidence="3" id="KW-1185">Reference proteome</keyword>
<feature type="region of interest" description="Disordered" evidence="1">
    <location>
        <begin position="57"/>
        <end position="76"/>
    </location>
</feature>
<feature type="compositionally biased region" description="Polar residues" evidence="1">
    <location>
        <begin position="123"/>
        <end position="134"/>
    </location>
</feature>
<proteinExistence type="predicted"/>
<feature type="region of interest" description="Disordered" evidence="1">
    <location>
        <begin position="114"/>
        <end position="165"/>
    </location>
</feature>
<accession>A0A5C3R133</accession>
<dbReference type="Proteomes" id="UP000305067">
    <property type="component" value="Unassembled WGS sequence"/>
</dbReference>
<name>A0A5C3R133_9AGAR</name>
<dbReference type="AlphaFoldDB" id="A0A5C3R133"/>
<dbReference type="EMBL" id="ML178814">
    <property type="protein sequence ID" value="TFL07892.1"/>
    <property type="molecule type" value="Genomic_DNA"/>
</dbReference>
<evidence type="ECO:0000313" key="2">
    <source>
        <dbReference type="EMBL" id="TFL07892.1"/>
    </source>
</evidence>
<dbReference type="OrthoDB" id="2668396at2759"/>
<protein>
    <submittedName>
        <fullName evidence="2">Uncharacterized protein</fullName>
    </submittedName>
</protein>
<gene>
    <name evidence="2" type="ORF">BDV98DRAFT_42079</name>
</gene>
<organism evidence="2 3">
    <name type="scientific">Pterulicium gracile</name>
    <dbReference type="NCBI Taxonomy" id="1884261"/>
    <lineage>
        <taxon>Eukaryota</taxon>
        <taxon>Fungi</taxon>
        <taxon>Dikarya</taxon>
        <taxon>Basidiomycota</taxon>
        <taxon>Agaricomycotina</taxon>
        <taxon>Agaricomycetes</taxon>
        <taxon>Agaricomycetidae</taxon>
        <taxon>Agaricales</taxon>
        <taxon>Pleurotineae</taxon>
        <taxon>Pterulaceae</taxon>
        <taxon>Pterulicium</taxon>
    </lineage>
</organism>
<evidence type="ECO:0000256" key="1">
    <source>
        <dbReference type="SAM" id="MobiDB-lite"/>
    </source>
</evidence>
<reference evidence="2 3" key="1">
    <citation type="journal article" date="2019" name="Nat. Ecol. Evol.">
        <title>Megaphylogeny resolves global patterns of mushroom evolution.</title>
        <authorList>
            <person name="Varga T."/>
            <person name="Krizsan K."/>
            <person name="Foldi C."/>
            <person name="Dima B."/>
            <person name="Sanchez-Garcia M."/>
            <person name="Sanchez-Ramirez S."/>
            <person name="Szollosi G.J."/>
            <person name="Szarkandi J.G."/>
            <person name="Papp V."/>
            <person name="Albert L."/>
            <person name="Andreopoulos W."/>
            <person name="Angelini C."/>
            <person name="Antonin V."/>
            <person name="Barry K.W."/>
            <person name="Bougher N.L."/>
            <person name="Buchanan P."/>
            <person name="Buyck B."/>
            <person name="Bense V."/>
            <person name="Catcheside P."/>
            <person name="Chovatia M."/>
            <person name="Cooper J."/>
            <person name="Damon W."/>
            <person name="Desjardin D."/>
            <person name="Finy P."/>
            <person name="Geml J."/>
            <person name="Haridas S."/>
            <person name="Hughes K."/>
            <person name="Justo A."/>
            <person name="Karasinski D."/>
            <person name="Kautmanova I."/>
            <person name="Kiss B."/>
            <person name="Kocsube S."/>
            <person name="Kotiranta H."/>
            <person name="LaButti K.M."/>
            <person name="Lechner B.E."/>
            <person name="Liimatainen K."/>
            <person name="Lipzen A."/>
            <person name="Lukacs Z."/>
            <person name="Mihaltcheva S."/>
            <person name="Morgado L.N."/>
            <person name="Niskanen T."/>
            <person name="Noordeloos M.E."/>
            <person name="Ohm R.A."/>
            <person name="Ortiz-Santana B."/>
            <person name="Ovrebo C."/>
            <person name="Racz N."/>
            <person name="Riley R."/>
            <person name="Savchenko A."/>
            <person name="Shiryaev A."/>
            <person name="Soop K."/>
            <person name="Spirin V."/>
            <person name="Szebenyi C."/>
            <person name="Tomsovsky M."/>
            <person name="Tulloss R.E."/>
            <person name="Uehling J."/>
            <person name="Grigoriev I.V."/>
            <person name="Vagvolgyi C."/>
            <person name="Papp T."/>
            <person name="Martin F.M."/>
            <person name="Miettinen O."/>
            <person name="Hibbett D.S."/>
            <person name="Nagy L.G."/>
        </authorList>
    </citation>
    <scope>NUCLEOTIDE SEQUENCE [LARGE SCALE GENOMIC DNA]</scope>
    <source>
        <strain evidence="2 3">CBS 309.79</strain>
    </source>
</reference>